<reference evidence="1 2" key="1">
    <citation type="submission" date="2016-10" db="EMBL/GenBank/DDBJ databases">
        <authorList>
            <person name="de Groot N.N."/>
        </authorList>
    </citation>
    <scope>NUCLEOTIDE SEQUENCE [LARGE SCALE GENOMIC DNA]</scope>
    <source>
        <strain evidence="1 2">DSM 9179</strain>
    </source>
</reference>
<dbReference type="EMBL" id="FOJI01000001">
    <property type="protein sequence ID" value="SEV84144.1"/>
    <property type="molecule type" value="Genomic_DNA"/>
</dbReference>
<organism evidence="1 2">
    <name type="scientific">[Clostridium] fimetarium</name>
    <dbReference type="NCBI Taxonomy" id="99656"/>
    <lineage>
        <taxon>Bacteria</taxon>
        <taxon>Bacillati</taxon>
        <taxon>Bacillota</taxon>
        <taxon>Clostridia</taxon>
        <taxon>Lachnospirales</taxon>
        <taxon>Lachnospiraceae</taxon>
    </lineage>
</organism>
<protein>
    <submittedName>
        <fullName evidence="1">C_GCAxxG_C_C family probable redox protein</fullName>
    </submittedName>
</protein>
<gene>
    <name evidence="1" type="ORF">SAMN05421659_101255</name>
</gene>
<evidence type="ECO:0000313" key="1">
    <source>
        <dbReference type="EMBL" id="SEV84144.1"/>
    </source>
</evidence>
<accession>A0A1I0M865</accession>
<dbReference type="OrthoDB" id="9791535at2"/>
<keyword evidence="2" id="KW-1185">Reference proteome</keyword>
<dbReference type="NCBIfam" id="TIGR01909">
    <property type="entry name" value="C_GCAxxG_C_C"/>
    <property type="match status" value="1"/>
</dbReference>
<dbReference type="RefSeq" id="WP_092449778.1">
    <property type="nucleotide sequence ID" value="NZ_FOJI01000001.1"/>
</dbReference>
<dbReference type="InterPro" id="IPR010181">
    <property type="entry name" value="CGCAxxGCC_motif"/>
</dbReference>
<dbReference type="Pfam" id="PF09719">
    <property type="entry name" value="C_GCAxxG_C_C"/>
    <property type="match status" value="1"/>
</dbReference>
<evidence type="ECO:0000313" key="2">
    <source>
        <dbReference type="Proteomes" id="UP000199701"/>
    </source>
</evidence>
<name>A0A1I0M865_9FIRM</name>
<sequence>MEDRKHKAIENHKKGYNCGQAIACAYCDVVGVDEETAFKMTEGLGLGMGCMEGTCGAITGAITILGFKNSTANLEAPNSKGKTYQLSKELVETFKNKNKAIVCKDLKGIETNQVLRSCQGCIEDASDILDDILNKME</sequence>
<dbReference type="AlphaFoldDB" id="A0A1I0M865"/>
<dbReference type="STRING" id="99656.SAMN05421659_101255"/>
<dbReference type="Proteomes" id="UP000199701">
    <property type="component" value="Unassembled WGS sequence"/>
</dbReference>
<proteinExistence type="predicted"/>